<accession>A0A846M5E5</accession>
<proteinExistence type="predicted"/>
<dbReference type="AlphaFoldDB" id="A0A846M5E5"/>
<evidence type="ECO:0000313" key="3">
    <source>
        <dbReference type="Proteomes" id="UP000552836"/>
    </source>
</evidence>
<sequence length="39" mass="4217">MTADPVTTAPVTRDPVTTDLRPRRAGRPGDQARVRRSAA</sequence>
<reference evidence="2 3" key="1">
    <citation type="submission" date="2020-02" db="EMBL/GenBank/DDBJ databases">
        <title>Sequencing the genomes of 1000 actinobacteria strains.</title>
        <authorList>
            <person name="Klenk H.-P."/>
        </authorList>
    </citation>
    <scope>NUCLEOTIDE SEQUENCE [LARGE SCALE GENOMIC DNA]</scope>
    <source>
        <strain evidence="2 3">DSM 45201</strain>
    </source>
</reference>
<evidence type="ECO:0000256" key="1">
    <source>
        <dbReference type="SAM" id="MobiDB-lite"/>
    </source>
</evidence>
<organism evidence="2 3">
    <name type="scientific">Modestobacter marinus</name>
    <dbReference type="NCBI Taxonomy" id="477641"/>
    <lineage>
        <taxon>Bacteria</taxon>
        <taxon>Bacillati</taxon>
        <taxon>Actinomycetota</taxon>
        <taxon>Actinomycetes</taxon>
        <taxon>Geodermatophilales</taxon>
        <taxon>Geodermatophilaceae</taxon>
        <taxon>Modestobacter</taxon>
    </lineage>
</organism>
<dbReference type="Proteomes" id="UP000552836">
    <property type="component" value="Unassembled WGS sequence"/>
</dbReference>
<dbReference type="EMBL" id="JAAMPA010000002">
    <property type="protein sequence ID" value="NIH69700.1"/>
    <property type="molecule type" value="Genomic_DNA"/>
</dbReference>
<protein>
    <submittedName>
        <fullName evidence="2">Uncharacterized protein</fullName>
    </submittedName>
</protein>
<gene>
    <name evidence="2" type="ORF">FB380_004188</name>
</gene>
<name>A0A846M5E5_9ACTN</name>
<evidence type="ECO:0000313" key="2">
    <source>
        <dbReference type="EMBL" id="NIH69700.1"/>
    </source>
</evidence>
<comment type="caution">
    <text evidence="2">The sequence shown here is derived from an EMBL/GenBank/DDBJ whole genome shotgun (WGS) entry which is preliminary data.</text>
</comment>
<feature type="region of interest" description="Disordered" evidence="1">
    <location>
        <begin position="1"/>
        <end position="39"/>
    </location>
</feature>